<organism evidence="1 2">
    <name type="scientific">Parelaphostrongylus tenuis</name>
    <name type="common">Meningeal worm</name>
    <dbReference type="NCBI Taxonomy" id="148309"/>
    <lineage>
        <taxon>Eukaryota</taxon>
        <taxon>Metazoa</taxon>
        <taxon>Ecdysozoa</taxon>
        <taxon>Nematoda</taxon>
        <taxon>Chromadorea</taxon>
        <taxon>Rhabditida</taxon>
        <taxon>Rhabditina</taxon>
        <taxon>Rhabditomorpha</taxon>
        <taxon>Strongyloidea</taxon>
        <taxon>Metastrongylidae</taxon>
        <taxon>Parelaphostrongylus</taxon>
    </lineage>
</organism>
<proteinExistence type="predicted"/>
<comment type="caution">
    <text evidence="1">The sequence shown here is derived from an EMBL/GenBank/DDBJ whole genome shotgun (WGS) entry which is preliminary data.</text>
</comment>
<dbReference type="EMBL" id="JAHQIW010003758">
    <property type="protein sequence ID" value="KAJ1360009.1"/>
    <property type="molecule type" value="Genomic_DNA"/>
</dbReference>
<name>A0AAD5QSI0_PARTN</name>
<protein>
    <submittedName>
        <fullName evidence="1">Uncharacterized protein</fullName>
    </submittedName>
</protein>
<sequence>MRRDTITRRKRVSHCDLCELEAKNNSPEFGEFRKAVTRHRRNAKLSSKAVTIQNNMVQPSNPSGPQSASAHNFFIPSNDAFARSVPPFFSPNVHYSTQNPMVMSCATDQTVFSEINAGRNPSEAEVNNQLCFTRQSCNTSLGPDVFGCHVPSTPLNANVNVMKHDAVKEKICMIDHNTDDRQTETCPYLIEYPVQQAYDIRNDGNSRNSFLNCSSSNKSSFEVKLGNVTGCGSDLTETFGLYQGGSHGEHSETTSVVRSL</sequence>
<evidence type="ECO:0000313" key="2">
    <source>
        <dbReference type="Proteomes" id="UP001196413"/>
    </source>
</evidence>
<dbReference type="Proteomes" id="UP001196413">
    <property type="component" value="Unassembled WGS sequence"/>
</dbReference>
<accession>A0AAD5QSI0</accession>
<dbReference type="AlphaFoldDB" id="A0AAD5QSI0"/>
<evidence type="ECO:0000313" key="1">
    <source>
        <dbReference type="EMBL" id="KAJ1360009.1"/>
    </source>
</evidence>
<reference evidence="1" key="1">
    <citation type="submission" date="2021-06" db="EMBL/GenBank/DDBJ databases">
        <title>Parelaphostrongylus tenuis whole genome reference sequence.</title>
        <authorList>
            <person name="Garwood T.J."/>
            <person name="Larsen P.A."/>
            <person name="Fountain-Jones N.M."/>
            <person name="Garbe J.R."/>
            <person name="Macchietto M.G."/>
            <person name="Kania S.A."/>
            <person name="Gerhold R.W."/>
            <person name="Richards J.E."/>
            <person name="Wolf T.M."/>
        </authorList>
    </citation>
    <scope>NUCLEOTIDE SEQUENCE</scope>
    <source>
        <strain evidence="1">MNPRO001-30</strain>
        <tissue evidence="1">Meninges</tissue>
    </source>
</reference>
<gene>
    <name evidence="1" type="ORF">KIN20_018864</name>
</gene>
<keyword evidence="2" id="KW-1185">Reference proteome</keyword>